<proteinExistence type="predicted"/>
<evidence type="ECO:0000256" key="1">
    <source>
        <dbReference type="SAM" id="MobiDB-lite"/>
    </source>
</evidence>
<keyword evidence="5" id="KW-1185">Reference proteome</keyword>
<evidence type="ECO:0000313" key="5">
    <source>
        <dbReference type="Proteomes" id="UP000035009"/>
    </source>
</evidence>
<gene>
    <name evidence="4" type="ORF">GM1_047_00010</name>
</gene>
<dbReference type="eggNOG" id="COG3170">
    <property type="taxonomic scope" value="Bacteria"/>
</dbReference>
<feature type="compositionally biased region" description="Polar residues" evidence="1">
    <location>
        <begin position="368"/>
        <end position="379"/>
    </location>
</feature>
<reference evidence="4 5" key="1">
    <citation type="submission" date="2013-02" db="EMBL/GenBank/DDBJ databases">
        <title>Whole genome shotgun sequence of Gordonia malaquae NBRC 108250.</title>
        <authorList>
            <person name="Yoshida I."/>
            <person name="Hosoyama A."/>
            <person name="Tsuchikane K."/>
            <person name="Ando Y."/>
            <person name="Baba S."/>
            <person name="Ohji S."/>
            <person name="Hamada M."/>
            <person name="Tamura T."/>
            <person name="Yamazoe A."/>
            <person name="Yamazaki S."/>
            <person name="Fujita N."/>
        </authorList>
    </citation>
    <scope>NUCLEOTIDE SEQUENCE [LARGE SCALE GENOMIC DNA]</scope>
    <source>
        <strain evidence="4 5">NBRC 108250</strain>
    </source>
</reference>
<feature type="transmembrane region" description="Helical" evidence="2">
    <location>
        <begin position="48"/>
        <end position="69"/>
    </location>
</feature>
<feature type="region of interest" description="Disordered" evidence="1">
    <location>
        <begin position="518"/>
        <end position="539"/>
    </location>
</feature>
<comment type="caution">
    <text evidence="4">The sequence shown here is derived from an EMBL/GenBank/DDBJ whole genome shotgun (WGS) entry which is preliminary data.</text>
</comment>
<dbReference type="Proteomes" id="UP000035009">
    <property type="component" value="Unassembled WGS sequence"/>
</dbReference>
<protein>
    <recommendedName>
        <fullName evidence="3">DUF6777 domain-containing protein</fullName>
    </recommendedName>
</protein>
<feature type="compositionally biased region" description="Low complexity" evidence="1">
    <location>
        <begin position="380"/>
        <end position="409"/>
    </location>
</feature>
<keyword evidence="2" id="KW-1133">Transmembrane helix</keyword>
<feature type="compositionally biased region" description="Pro residues" evidence="1">
    <location>
        <begin position="15"/>
        <end position="24"/>
    </location>
</feature>
<feature type="domain" description="DUF6777" evidence="3">
    <location>
        <begin position="121"/>
        <end position="265"/>
    </location>
</feature>
<keyword evidence="2" id="KW-0812">Transmembrane</keyword>
<feature type="compositionally biased region" description="Low complexity" evidence="1">
    <location>
        <begin position="419"/>
        <end position="431"/>
    </location>
</feature>
<accession>M3UNS8</accession>
<sequence>MECPADQTDQGAPMTYPPGYPHQPQPGFGGAAAAAYDAQRRSRRRTTIILSAIVAILSVVLALGAIKVYQDKTGNIIIPALSLRAADDAGPDPFTPSVALAHNTTPLKNRTRGTGHQGVRVVSGTDPGLYATTGTSSCDTAALGNYLNSNPAAASAWASVFGIRTSDISWYLNTLSPVVLTADTWVTNHAFRGGVASPFQSVLQAGTPVYVDSIGVPRAVCSCGNPLRPPASAPVGGYRVIGDPWHDFHTRDVERVVYNTQHVTIVNNTTTVVNQPAAPAPLAPLTIQNLVTGLTEILNIGGTLDLPAPPADVKLPDPAALNTAPTFTAGDADQNGTVDGSDAPAEAVVERAQENNDAPVIEASSSTTVIPSDGATTTVETPGAETPGVETPGTTPGVETPGTTPGVETRGITPSDASVPTTETTVATTPTDFGSSTGDTIGSLTFTSGGTSVTCTLPSSFDSSTVTATCSDSVSREFNASDLSQSTVSSAVSSSSDQIWRVTPVGSTESLAVTTASWQTLTTTTSESTETETSVEPTE</sequence>
<keyword evidence="2" id="KW-0472">Membrane</keyword>
<organism evidence="4 5">
    <name type="scientific">Gordonia malaquae NBRC 108250</name>
    <dbReference type="NCBI Taxonomy" id="1223542"/>
    <lineage>
        <taxon>Bacteria</taxon>
        <taxon>Bacillati</taxon>
        <taxon>Actinomycetota</taxon>
        <taxon>Actinomycetes</taxon>
        <taxon>Mycobacteriales</taxon>
        <taxon>Gordoniaceae</taxon>
        <taxon>Gordonia</taxon>
    </lineage>
</organism>
<dbReference type="EMBL" id="BAOP01000047">
    <property type="protein sequence ID" value="GAC81830.1"/>
    <property type="molecule type" value="Genomic_DNA"/>
</dbReference>
<evidence type="ECO:0000313" key="4">
    <source>
        <dbReference type="EMBL" id="GAC81830.1"/>
    </source>
</evidence>
<name>M3UNS8_GORML</name>
<dbReference type="STRING" id="410332.SAMN04488550_0043"/>
<dbReference type="AlphaFoldDB" id="M3UNS8"/>
<evidence type="ECO:0000259" key="3">
    <source>
        <dbReference type="Pfam" id="PF20568"/>
    </source>
</evidence>
<dbReference type="InterPro" id="IPR046704">
    <property type="entry name" value="DUF6777"/>
</dbReference>
<evidence type="ECO:0000256" key="2">
    <source>
        <dbReference type="SAM" id="Phobius"/>
    </source>
</evidence>
<dbReference type="Pfam" id="PF20568">
    <property type="entry name" value="DUF6777"/>
    <property type="match status" value="1"/>
</dbReference>
<feature type="region of interest" description="Disordered" evidence="1">
    <location>
        <begin position="368"/>
        <end position="435"/>
    </location>
</feature>
<feature type="region of interest" description="Disordered" evidence="1">
    <location>
        <begin position="1"/>
        <end position="34"/>
    </location>
</feature>